<dbReference type="InterPro" id="IPR018569">
    <property type="entry name" value="Saf-pilin_pilus_formation"/>
</dbReference>
<dbReference type="Gene3D" id="2.60.40.1570">
    <property type="entry name" value="Dr adhesin"/>
    <property type="match status" value="1"/>
</dbReference>
<sequence length="180" mass="19285">MCWIILIWFKKGGYSNEKLKKLIIASALSMMAASCYAGSFLPNTVQEKSVDINFAAPEHLTVSLDQVPGLIAGDEPTGTAIAKLTVDSTSVKEFGARGGAGVIMDNAGIVWRIAGKNSGNSITVGLSPKDVAKSQGRQTWNGREWITFDTNVPLYITTIGEQNISPDTYPLTLDVVGYQA</sequence>
<accession>A0A5X0C4G1</accession>
<organism evidence="4">
    <name type="scientific">Salmonella enterica subsp. enterica serovar Agona</name>
    <dbReference type="NCBI Taxonomy" id="58095"/>
    <lineage>
        <taxon>Bacteria</taxon>
        <taxon>Pseudomonadati</taxon>
        <taxon>Pseudomonadota</taxon>
        <taxon>Gammaproteobacteria</taxon>
        <taxon>Enterobacterales</taxon>
        <taxon>Enterobacteriaceae</taxon>
        <taxon>Salmonella</taxon>
    </lineage>
</organism>
<dbReference type="AlphaFoldDB" id="A0A5X0C4G1"/>
<feature type="domain" description="Saf-pilin pilus formation protein" evidence="3">
    <location>
        <begin position="38"/>
        <end position="179"/>
    </location>
</feature>
<dbReference type="InterPro" id="IPR008966">
    <property type="entry name" value="Adhesion_dom_sf"/>
</dbReference>
<protein>
    <submittedName>
        <fullName evidence="4">Pilus assembly protein</fullName>
    </submittedName>
</protein>
<dbReference type="EMBL" id="AAHORV010000031">
    <property type="protein sequence ID" value="EBY6739281.1"/>
    <property type="molecule type" value="Genomic_DNA"/>
</dbReference>
<dbReference type="NCBIfam" id="NF011767">
    <property type="entry name" value="PRK15221.1"/>
    <property type="match status" value="1"/>
</dbReference>
<reference evidence="4" key="1">
    <citation type="submission" date="2018-09" db="EMBL/GenBank/DDBJ databases">
        <authorList>
            <person name="Ashton P.M."/>
            <person name="Dallman T."/>
            <person name="Nair S."/>
            <person name="De Pinna E."/>
            <person name="Peters T."/>
            <person name="Grant K."/>
        </authorList>
    </citation>
    <scope>NUCLEOTIDE SEQUENCE</scope>
    <source>
        <strain evidence="4">178634</strain>
    </source>
</reference>
<evidence type="ECO:0000313" key="4">
    <source>
        <dbReference type="EMBL" id="EBY6739281.1"/>
    </source>
</evidence>
<evidence type="ECO:0000256" key="1">
    <source>
        <dbReference type="ARBA" id="ARBA00022729"/>
    </source>
</evidence>
<evidence type="ECO:0000256" key="2">
    <source>
        <dbReference type="SAM" id="SignalP"/>
    </source>
</evidence>
<evidence type="ECO:0000259" key="3">
    <source>
        <dbReference type="Pfam" id="PF09460"/>
    </source>
</evidence>
<keyword evidence="1 2" id="KW-0732">Signal</keyword>
<dbReference type="InterPro" id="IPR037028">
    <property type="entry name" value="Dr_adhesin_sf"/>
</dbReference>
<dbReference type="SUPFAM" id="SSF49401">
    <property type="entry name" value="Bacterial adhesins"/>
    <property type="match status" value="1"/>
</dbReference>
<comment type="caution">
    <text evidence="4">The sequence shown here is derived from an EMBL/GenBank/DDBJ whole genome shotgun (WGS) entry which is preliminary data.</text>
</comment>
<dbReference type="CDD" id="cd18775">
    <property type="entry name" value="SafA-like"/>
    <property type="match status" value="1"/>
</dbReference>
<proteinExistence type="predicted"/>
<feature type="signal peptide" evidence="2">
    <location>
        <begin position="1"/>
        <end position="37"/>
    </location>
</feature>
<gene>
    <name evidence="4" type="ORF">D5800_22005</name>
</gene>
<feature type="chain" id="PRO_5026070880" evidence="2">
    <location>
        <begin position="38"/>
        <end position="180"/>
    </location>
</feature>
<name>A0A5X0C4G1_SALET</name>
<dbReference type="Pfam" id="PF09460">
    <property type="entry name" value="Saf-Nte_pilin"/>
    <property type="match status" value="1"/>
</dbReference>